<geneLocation type="plasmid" evidence="1 2">
    <name>pP742402</name>
</geneLocation>
<protein>
    <submittedName>
        <fullName evidence="1">Uncharacterized protein</fullName>
    </submittedName>
</protein>
<name>B7KMN9_GLOC7</name>
<dbReference type="RefSeq" id="WP_012599568.1">
    <property type="nucleotide sequence ID" value="NC_011737.1"/>
</dbReference>
<dbReference type="AlphaFoldDB" id="B7KMN9"/>
<dbReference type="KEGG" id="cyc:PCC7424_5491"/>
<dbReference type="HOGENOM" id="CLU_2192668_0_0_3"/>
<dbReference type="EMBL" id="CP001293">
    <property type="protein sequence ID" value="ACK74061.1"/>
    <property type="molecule type" value="Genomic_DNA"/>
</dbReference>
<reference evidence="2" key="1">
    <citation type="journal article" date="2011" name="MBio">
        <title>Novel metabolic attributes of the genus Cyanothece, comprising a group of unicellular nitrogen-fixing Cyanobacteria.</title>
        <authorList>
            <person name="Bandyopadhyay A."/>
            <person name="Elvitigala T."/>
            <person name="Welsh E."/>
            <person name="Stockel J."/>
            <person name="Liberton M."/>
            <person name="Min H."/>
            <person name="Sherman L.A."/>
            <person name="Pakrasi H.B."/>
        </authorList>
    </citation>
    <scope>NUCLEOTIDE SEQUENCE [LARGE SCALE GENOMIC DNA]</scope>
    <source>
        <strain evidence="2">PCC 7424</strain>
        <plasmid evidence="2">pP742402</plasmid>
    </source>
</reference>
<accession>B7KMN9</accession>
<sequence>MARRKKPTQDKNPTADSVLSDCYQLNLPELKLVRDALDVLINWLEEEESLNEEEKKAASLIASQGTGKRGGTGYIEKKLINGCGPYLYLRLKRNGTHHSFYLGKSQNF</sequence>
<keyword evidence="1" id="KW-0614">Plasmid</keyword>
<proteinExistence type="predicted"/>
<evidence type="ECO:0000313" key="2">
    <source>
        <dbReference type="Proteomes" id="UP000002384"/>
    </source>
</evidence>
<evidence type="ECO:0000313" key="1">
    <source>
        <dbReference type="EMBL" id="ACK74061.1"/>
    </source>
</evidence>
<dbReference type="OrthoDB" id="583312at2"/>
<dbReference type="Proteomes" id="UP000002384">
    <property type="component" value="Plasmid pP742402"/>
</dbReference>
<gene>
    <name evidence="1" type="ordered locus">PCC7424_5491</name>
</gene>
<keyword evidence="2" id="KW-1185">Reference proteome</keyword>
<organism evidence="1 2">
    <name type="scientific">Gloeothece citriformis (strain PCC 7424)</name>
    <name type="common">Cyanothece sp. (strain PCC 7424)</name>
    <dbReference type="NCBI Taxonomy" id="65393"/>
    <lineage>
        <taxon>Bacteria</taxon>
        <taxon>Bacillati</taxon>
        <taxon>Cyanobacteriota</taxon>
        <taxon>Cyanophyceae</taxon>
        <taxon>Oscillatoriophycideae</taxon>
        <taxon>Chroococcales</taxon>
        <taxon>Aphanothecaceae</taxon>
        <taxon>Gloeothece</taxon>
        <taxon>Gloeothece citriformis</taxon>
    </lineage>
</organism>